<dbReference type="KEGG" id="dpb:BABL1_gene_915"/>
<dbReference type="RefSeq" id="WP_023791084.1">
    <property type="nucleotide sequence ID" value="NC_023003.1"/>
</dbReference>
<dbReference type="eggNOG" id="COG3202">
    <property type="taxonomic scope" value="Bacteria"/>
</dbReference>
<dbReference type="HOGENOM" id="CLU_027240_2_0_7"/>
<dbReference type="InterPro" id="IPR004667">
    <property type="entry name" value="ADP_ATP_car_bac_type"/>
</dbReference>
<feature type="transmembrane region" description="Helical" evidence="9">
    <location>
        <begin position="21"/>
        <end position="38"/>
    </location>
</feature>
<keyword evidence="5 9" id="KW-0547">Nucleotide-binding</keyword>
<organism evidence="10 11">
    <name type="scientific">Candidatus Babela massiliensis</name>
    <dbReference type="NCBI Taxonomy" id="673862"/>
    <lineage>
        <taxon>Bacteria</taxon>
        <taxon>Candidatus Babelota</taxon>
        <taxon>Candidatus Babeliae</taxon>
        <taxon>Candidatus Babeliales</taxon>
        <taxon>Candidatus Babeliaceae</taxon>
        <taxon>Candidatus Babela</taxon>
    </lineage>
</organism>
<reference evidence="10 11" key="1">
    <citation type="journal article" date="2015" name="Biol. Direct">
        <title>Babela massiliensis, a representative of a widespread bacterial phylum with unusual adaptations to parasitism in amoebae.</title>
        <authorList>
            <person name="Pagnier I."/>
            <person name="Yutin N."/>
            <person name="Croce O."/>
            <person name="Makarova K.S."/>
            <person name="Wolf Y.I."/>
            <person name="Benamar S."/>
            <person name="Raoult D."/>
            <person name="Koonin E.V."/>
            <person name="La Scola B."/>
        </authorList>
    </citation>
    <scope>NUCLEOTIDE SEQUENCE [LARGE SCALE GENOMIC DNA]</scope>
    <source>
        <strain evidence="11">BABL1</strain>
    </source>
</reference>
<evidence type="ECO:0000256" key="3">
    <source>
        <dbReference type="ARBA" id="ARBA00022448"/>
    </source>
</evidence>
<dbReference type="PANTHER" id="PTHR31187">
    <property type="match status" value="1"/>
</dbReference>
<dbReference type="InterPro" id="IPR036259">
    <property type="entry name" value="MFS_trans_sf"/>
</dbReference>
<evidence type="ECO:0000256" key="6">
    <source>
        <dbReference type="ARBA" id="ARBA00022840"/>
    </source>
</evidence>
<gene>
    <name evidence="10" type="primary">tlcA_1</name>
    <name evidence="10" type="ORF">BABL1_gene_915</name>
</gene>
<feature type="transmembrane region" description="Helical" evidence="9">
    <location>
        <begin position="96"/>
        <end position="117"/>
    </location>
</feature>
<dbReference type="GO" id="GO:0016020">
    <property type="term" value="C:membrane"/>
    <property type="evidence" value="ECO:0007669"/>
    <property type="project" value="UniProtKB-SubCell"/>
</dbReference>
<feature type="transmembrane region" description="Helical" evidence="9">
    <location>
        <begin position="297"/>
        <end position="319"/>
    </location>
</feature>
<dbReference type="GO" id="GO:0005471">
    <property type="term" value="F:ATP:ADP antiporter activity"/>
    <property type="evidence" value="ECO:0007669"/>
    <property type="project" value="InterPro"/>
</dbReference>
<dbReference type="OrthoDB" id="199378at2"/>
<keyword evidence="3 9" id="KW-0813">Transport</keyword>
<dbReference type="PANTHER" id="PTHR31187:SF1">
    <property type="entry name" value="ADP,ATP CARRIER PROTEIN 1"/>
    <property type="match status" value="1"/>
</dbReference>
<evidence type="ECO:0000256" key="2">
    <source>
        <dbReference type="ARBA" id="ARBA00007127"/>
    </source>
</evidence>
<feature type="transmembrane region" description="Helical" evidence="9">
    <location>
        <begin position="64"/>
        <end position="84"/>
    </location>
</feature>
<evidence type="ECO:0000256" key="5">
    <source>
        <dbReference type="ARBA" id="ARBA00022741"/>
    </source>
</evidence>
<dbReference type="AlphaFoldDB" id="V6DI64"/>
<sequence>MFNMLIHYFYPKMNKEDVKKFSLLALIFMLIIGAYWALRVLKDTIFFKVAFPESLGWAFNQGTLFQPIAKTLSPFVVLVLVLIYSKLIDIFKKHQLFYIICSFYAVIFALLTIILFINDHYGAQILGKEILAFAGWASYFAVESFGSLASALFWSFTNSITTSESAKEGFPIVISFAQIAAIAGAGMLFFSDKIGSLWPILLCATILVSLIIPIVRYFMQVIPAQNLVGNKEAAKTEKKKEGFLEGFFSGIWLLLTRPYLIGVLIISTAYEAIAQIIEYQMKNQASCNEAYCSVLGFARFQSIYGMSINAVSFLIAFLGTSKILQKYGTRIALLIYPISFFIALSLMLIYYLLLGSSNPSSLLWLTFAIMVIVKGMGYAVNNPTKEIMYIPTSKDAKFKSKGWIDTFGSRFAKLAGAQVTNTFKYSVSDLMLYGTLFGFGLNFIWFFAALYVGKKNTQLLKEGKIIE</sequence>
<dbReference type="Pfam" id="PF03219">
    <property type="entry name" value="TLC"/>
    <property type="match status" value="1"/>
</dbReference>
<dbReference type="GO" id="GO:0005524">
    <property type="term" value="F:ATP binding"/>
    <property type="evidence" value="ECO:0007669"/>
    <property type="project" value="UniProtKB-KW"/>
</dbReference>
<feature type="transmembrane region" description="Helical" evidence="9">
    <location>
        <begin position="137"/>
        <end position="157"/>
    </location>
</feature>
<evidence type="ECO:0000313" key="10">
    <source>
        <dbReference type="EMBL" id="CDK30221.1"/>
    </source>
</evidence>
<keyword evidence="7 9" id="KW-1133">Transmembrane helix</keyword>
<evidence type="ECO:0000256" key="4">
    <source>
        <dbReference type="ARBA" id="ARBA00022692"/>
    </source>
</evidence>
<protein>
    <recommendedName>
        <fullName evidence="9">ADP,ATP carrier protein</fullName>
    </recommendedName>
</protein>
<keyword evidence="6 9" id="KW-0067">ATP-binding</keyword>
<dbReference type="SUPFAM" id="SSF103473">
    <property type="entry name" value="MFS general substrate transporter"/>
    <property type="match status" value="1"/>
</dbReference>
<dbReference type="Proteomes" id="UP000018769">
    <property type="component" value="Chromosome I"/>
</dbReference>
<feature type="transmembrane region" description="Helical" evidence="9">
    <location>
        <begin position="196"/>
        <end position="218"/>
    </location>
</feature>
<keyword evidence="4 9" id="KW-0812">Transmembrane</keyword>
<feature type="transmembrane region" description="Helical" evidence="9">
    <location>
        <begin position="331"/>
        <end position="354"/>
    </location>
</feature>
<dbReference type="STRING" id="673862.BABL1_gene_915"/>
<evidence type="ECO:0000256" key="7">
    <source>
        <dbReference type="ARBA" id="ARBA00022989"/>
    </source>
</evidence>
<comment type="similarity">
    <text evidence="2 9">Belongs to the ADP/ATP translocase tlc family.</text>
</comment>
<proteinExistence type="inferred from homology"/>
<evidence type="ECO:0000256" key="9">
    <source>
        <dbReference type="RuleBase" id="RU363121"/>
    </source>
</evidence>
<name>V6DI64_9BACT</name>
<keyword evidence="11" id="KW-1185">Reference proteome</keyword>
<dbReference type="EMBL" id="HG793133">
    <property type="protein sequence ID" value="CDK30221.1"/>
    <property type="molecule type" value="Genomic_DNA"/>
</dbReference>
<feature type="transmembrane region" description="Helical" evidence="9">
    <location>
        <begin position="360"/>
        <end position="380"/>
    </location>
</feature>
<evidence type="ECO:0000256" key="8">
    <source>
        <dbReference type="ARBA" id="ARBA00023136"/>
    </source>
</evidence>
<evidence type="ECO:0000256" key="1">
    <source>
        <dbReference type="ARBA" id="ARBA00004141"/>
    </source>
</evidence>
<evidence type="ECO:0000313" key="11">
    <source>
        <dbReference type="Proteomes" id="UP000018769"/>
    </source>
</evidence>
<feature type="transmembrane region" description="Helical" evidence="9">
    <location>
        <begin position="259"/>
        <end position="277"/>
    </location>
</feature>
<accession>V6DI64</accession>
<feature type="transmembrane region" description="Helical" evidence="9">
    <location>
        <begin position="169"/>
        <end position="190"/>
    </location>
</feature>
<feature type="transmembrane region" description="Helical" evidence="9">
    <location>
        <begin position="430"/>
        <end position="452"/>
    </location>
</feature>
<comment type="subcellular location">
    <subcellularLocation>
        <location evidence="1 9">Membrane</location>
        <topology evidence="1 9">Multi-pass membrane protein</topology>
    </subcellularLocation>
</comment>
<keyword evidence="8 9" id="KW-0472">Membrane</keyword>